<evidence type="ECO:0000313" key="12">
    <source>
        <dbReference type="EMBL" id="MDP4302063.1"/>
    </source>
</evidence>
<keyword evidence="2" id="KW-0444">Lipid biosynthesis</keyword>
<dbReference type="PANTHER" id="PTHR37323">
    <property type="entry name" value="GCN5-RELATED N-ACETYLTRANSFERASE"/>
    <property type="match status" value="1"/>
</dbReference>
<dbReference type="RefSeq" id="WP_305750596.1">
    <property type="nucleotide sequence ID" value="NZ_JAUZEE010000008.1"/>
</dbReference>
<comment type="caution">
    <text evidence="12">The sequence shown here is derived from an EMBL/GenBank/DDBJ whole genome shotgun (WGS) entry which is preliminary data.</text>
</comment>
<evidence type="ECO:0000256" key="3">
    <source>
        <dbReference type="ARBA" id="ARBA00022679"/>
    </source>
</evidence>
<evidence type="ECO:0000256" key="10">
    <source>
        <dbReference type="ARBA" id="ARBA00047785"/>
    </source>
</evidence>
<feature type="domain" description="N-acetyltransferase" evidence="11">
    <location>
        <begin position="54"/>
        <end position="239"/>
    </location>
</feature>
<evidence type="ECO:0000313" key="13">
    <source>
        <dbReference type="Proteomes" id="UP001235760"/>
    </source>
</evidence>
<accession>A0ABT9G6F1</accession>
<dbReference type="PROSITE" id="PS51186">
    <property type="entry name" value="GNAT"/>
    <property type="match status" value="1"/>
</dbReference>
<keyword evidence="5 12" id="KW-0012">Acyltransferase</keyword>
<name>A0ABT9G6F1_LEPDI</name>
<reference evidence="12 13" key="1">
    <citation type="submission" date="2023-08" db="EMBL/GenBank/DDBJ databases">
        <authorList>
            <person name="Roldan D.M."/>
            <person name="Menes R.J."/>
        </authorList>
    </citation>
    <scope>NUCLEOTIDE SEQUENCE [LARGE SCALE GENOMIC DNA]</scope>
    <source>
        <strain evidence="12 13">CCM 2812</strain>
    </source>
</reference>
<dbReference type="InterPro" id="IPR000182">
    <property type="entry name" value="GNAT_dom"/>
</dbReference>
<evidence type="ECO:0000256" key="9">
    <source>
        <dbReference type="ARBA" id="ARBA00045724"/>
    </source>
</evidence>
<comment type="catalytic activity">
    <reaction evidence="10">
        <text>a (3R)-hydroxyacyl-[ACP] + L-ornithine = a lyso-ornithine lipid + holo-[ACP] + H(+)</text>
        <dbReference type="Rhea" id="RHEA:20633"/>
        <dbReference type="Rhea" id="RHEA-COMP:9685"/>
        <dbReference type="Rhea" id="RHEA-COMP:9945"/>
        <dbReference type="ChEBI" id="CHEBI:15378"/>
        <dbReference type="ChEBI" id="CHEBI:46911"/>
        <dbReference type="ChEBI" id="CHEBI:64479"/>
        <dbReference type="ChEBI" id="CHEBI:78827"/>
        <dbReference type="ChEBI" id="CHEBI:138482"/>
        <dbReference type="EC" id="2.3.2.30"/>
    </reaction>
    <physiologicalReaction direction="left-to-right" evidence="10">
        <dbReference type="Rhea" id="RHEA:20634"/>
    </physiologicalReaction>
</comment>
<evidence type="ECO:0000256" key="1">
    <source>
        <dbReference type="ARBA" id="ARBA00005189"/>
    </source>
</evidence>
<evidence type="ECO:0000259" key="11">
    <source>
        <dbReference type="PROSITE" id="PS51186"/>
    </source>
</evidence>
<dbReference type="InterPro" id="IPR052351">
    <property type="entry name" value="Ornithine_N-alpha-AT"/>
</dbReference>
<dbReference type="GO" id="GO:0016746">
    <property type="term" value="F:acyltransferase activity"/>
    <property type="evidence" value="ECO:0007669"/>
    <property type="project" value="UniProtKB-KW"/>
</dbReference>
<gene>
    <name evidence="12" type="ORF">Q8X39_15585</name>
</gene>
<comment type="pathway">
    <text evidence="1">Lipid metabolism.</text>
</comment>
<keyword evidence="4" id="KW-0443">Lipid metabolism</keyword>
<dbReference type="PANTHER" id="PTHR37323:SF1">
    <property type="entry name" value="L-ORNITHINE N(ALPHA)-ACYLTRANSFERASE"/>
    <property type="match status" value="1"/>
</dbReference>
<dbReference type="Pfam" id="PF13444">
    <property type="entry name" value="Acetyltransf_5"/>
    <property type="match status" value="1"/>
</dbReference>
<keyword evidence="13" id="KW-1185">Reference proteome</keyword>
<evidence type="ECO:0000256" key="2">
    <source>
        <dbReference type="ARBA" id="ARBA00022516"/>
    </source>
</evidence>
<comment type="similarity">
    <text evidence="6">Belongs to the acetyltransferase family. OlsB subfamily.</text>
</comment>
<dbReference type="SUPFAM" id="SSF55729">
    <property type="entry name" value="Acyl-CoA N-acyltransferases (Nat)"/>
    <property type="match status" value="1"/>
</dbReference>
<sequence length="291" mass="32290">MLELPQPTLALADLWHRAPRPVRRPAPVARPVLPEIQPIAVPQQVQPTADAPCVANWARTEAEIEQAQRLRHDVFVGEMGARLSNIPGTPAGLDRDIFDAHCEHLLVRDPKQQVIGTYRVLTPMAAARLGGWYSETEFDLTRLRPLMPRMAELGRSCVHPDHRSGGVIMTLWAALADFMMRNGLDTMVGCASISMRDGGHVAASLWEQLRKSHLAPIGHQVQPRLPLPVEDLDSSLPAELPPLIKGYLRCGAKVLGAPAWDPDFNTADLPIMLRLEDIPARYRRHFLKDAA</sequence>
<dbReference type="Gene3D" id="3.40.630.30">
    <property type="match status" value="1"/>
</dbReference>
<dbReference type="Proteomes" id="UP001235760">
    <property type="component" value="Unassembled WGS sequence"/>
</dbReference>
<comment type="function">
    <text evidence="9">Catalyzes the first step in the biosynthesis of ornithine lipids, which are phosphorus-free membrane lipids. Catalyzes the 3-hydroxyacyl-acyl carrier protein-dependent acylation of ornithine to form lyso-ornithine lipid (LOL).</text>
</comment>
<dbReference type="EMBL" id="JAUZEE010000008">
    <property type="protein sequence ID" value="MDP4302063.1"/>
    <property type="molecule type" value="Genomic_DNA"/>
</dbReference>
<protein>
    <recommendedName>
        <fullName evidence="8">L-ornithine N(alpha)-acyltransferase</fullName>
        <ecNumber evidence="7">2.3.2.30</ecNumber>
    </recommendedName>
</protein>
<organism evidence="12 13">
    <name type="scientific">Leptothrix discophora</name>
    <dbReference type="NCBI Taxonomy" id="89"/>
    <lineage>
        <taxon>Bacteria</taxon>
        <taxon>Pseudomonadati</taxon>
        <taxon>Pseudomonadota</taxon>
        <taxon>Betaproteobacteria</taxon>
        <taxon>Burkholderiales</taxon>
        <taxon>Sphaerotilaceae</taxon>
        <taxon>Leptothrix</taxon>
    </lineage>
</organism>
<dbReference type="InterPro" id="IPR016181">
    <property type="entry name" value="Acyl_CoA_acyltransferase"/>
</dbReference>
<evidence type="ECO:0000256" key="7">
    <source>
        <dbReference type="ARBA" id="ARBA00039058"/>
    </source>
</evidence>
<evidence type="ECO:0000256" key="8">
    <source>
        <dbReference type="ARBA" id="ARBA00039866"/>
    </source>
</evidence>
<dbReference type="EC" id="2.3.2.30" evidence="7"/>
<evidence type="ECO:0000256" key="6">
    <source>
        <dbReference type="ARBA" id="ARBA00038095"/>
    </source>
</evidence>
<keyword evidence="3 12" id="KW-0808">Transferase</keyword>
<evidence type="ECO:0000256" key="5">
    <source>
        <dbReference type="ARBA" id="ARBA00023315"/>
    </source>
</evidence>
<evidence type="ECO:0000256" key="4">
    <source>
        <dbReference type="ARBA" id="ARBA00023098"/>
    </source>
</evidence>
<proteinExistence type="inferred from homology"/>